<organism evidence="1 2">
    <name type="scientific">Ancylostoma ceylanicum</name>
    <dbReference type="NCBI Taxonomy" id="53326"/>
    <lineage>
        <taxon>Eukaryota</taxon>
        <taxon>Metazoa</taxon>
        <taxon>Ecdysozoa</taxon>
        <taxon>Nematoda</taxon>
        <taxon>Chromadorea</taxon>
        <taxon>Rhabditida</taxon>
        <taxon>Rhabditina</taxon>
        <taxon>Rhabditomorpha</taxon>
        <taxon>Strongyloidea</taxon>
        <taxon>Ancylostomatidae</taxon>
        <taxon>Ancylostomatinae</taxon>
        <taxon>Ancylostoma</taxon>
    </lineage>
</organism>
<dbReference type="EMBL" id="JARK01001442">
    <property type="protein sequence ID" value="EYC01554.1"/>
    <property type="molecule type" value="Genomic_DNA"/>
</dbReference>
<evidence type="ECO:0000313" key="2">
    <source>
        <dbReference type="Proteomes" id="UP000024635"/>
    </source>
</evidence>
<protein>
    <submittedName>
        <fullName evidence="1">Uncharacterized protein</fullName>
    </submittedName>
</protein>
<evidence type="ECO:0000313" key="1">
    <source>
        <dbReference type="EMBL" id="EYC01554.1"/>
    </source>
</evidence>
<accession>A0A016TF63</accession>
<dbReference type="Proteomes" id="UP000024635">
    <property type="component" value="Unassembled WGS sequence"/>
</dbReference>
<dbReference type="AlphaFoldDB" id="A0A016TF63"/>
<gene>
    <name evidence="1" type="primary">Acey_s0106.g3754</name>
    <name evidence="1" type="ORF">Y032_0106g3754</name>
</gene>
<name>A0A016TF63_9BILA</name>
<sequence>MCDVWMLQTQGLQVPWSQLKRGVCTEINQQSDAAHPQEHQRRSSEVLAQVQGQCEPVSKIFLYSEKTISDGSVEIVHKICTVMQSA</sequence>
<proteinExistence type="predicted"/>
<reference evidence="2" key="1">
    <citation type="journal article" date="2015" name="Nat. Genet.">
        <title>The genome and transcriptome of the zoonotic hookworm Ancylostoma ceylanicum identify infection-specific gene families.</title>
        <authorList>
            <person name="Schwarz E.M."/>
            <person name="Hu Y."/>
            <person name="Antoshechkin I."/>
            <person name="Miller M.M."/>
            <person name="Sternberg P.W."/>
            <person name="Aroian R.V."/>
        </authorList>
    </citation>
    <scope>NUCLEOTIDE SEQUENCE</scope>
    <source>
        <strain evidence="2">HY135</strain>
    </source>
</reference>
<comment type="caution">
    <text evidence="1">The sequence shown here is derived from an EMBL/GenBank/DDBJ whole genome shotgun (WGS) entry which is preliminary data.</text>
</comment>
<keyword evidence="2" id="KW-1185">Reference proteome</keyword>